<gene>
    <name evidence="1" type="ORF">CVIRNUC_010244</name>
</gene>
<accession>A0AAV1IIB8</accession>
<organism evidence="1 2">
    <name type="scientific">Coccomyxa viridis</name>
    <dbReference type="NCBI Taxonomy" id="1274662"/>
    <lineage>
        <taxon>Eukaryota</taxon>
        <taxon>Viridiplantae</taxon>
        <taxon>Chlorophyta</taxon>
        <taxon>core chlorophytes</taxon>
        <taxon>Trebouxiophyceae</taxon>
        <taxon>Trebouxiophyceae incertae sedis</taxon>
        <taxon>Coccomyxaceae</taxon>
        <taxon>Coccomyxa</taxon>
    </lineage>
</organism>
<proteinExistence type="predicted"/>
<dbReference type="Pfam" id="PF24904">
    <property type="entry name" value="RVE6"/>
    <property type="match status" value="1"/>
</dbReference>
<dbReference type="EMBL" id="CAUYUE010000016">
    <property type="protein sequence ID" value="CAK0787028.1"/>
    <property type="molecule type" value="Genomic_DNA"/>
</dbReference>
<keyword evidence="2" id="KW-1185">Reference proteome</keyword>
<sequence length="236" mass="25228">MSGHPCSLYVSKELLSSIEASFAELPDLDIPDVPECLLESLSGDVTAVDMGPVEQSDSQNPAAVSKGQQHMAKILSPASPLMGHGEGTATEIDMDVQRHPACVKGFAGNLALTRDDSSSTAFEALIVGSTQPVGEAYPFEDTWLMKTAGDLPVHNQKYLPPASAGHAGASTPQEFIHCSPIVSAFVGSFFDPGCRGMDHLSMLAQLAPADRRTARMLMRNFSSNLQVRVPVPHRQR</sequence>
<dbReference type="Proteomes" id="UP001314263">
    <property type="component" value="Unassembled WGS sequence"/>
</dbReference>
<name>A0AAV1IIB8_9CHLO</name>
<evidence type="ECO:0000313" key="2">
    <source>
        <dbReference type="Proteomes" id="UP001314263"/>
    </source>
</evidence>
<reference evidence="1 2" key="1">
    <citation type="submission" date="2023-10" db="EMBL/GenBank/DDBJ databases">
        <authorList>
            <person name="Maclean D."/>
            <person name="Macfadyen A."/>
        </authorList>
    </citation>
    <scope>NUCLEOTIDE SEQUENCE [LARGE SCALE GENOMIC DNA]</scope>
</reference>
<dbReference type="AlphaFoldDB" id="A0AAV1IIB8"/>
<protein>
    <submittedName>
        <fullName evidence="1">Uncharacterized protein</fullName>
    </submittedName>
</protein>
<comment type="caution">
    <text evidence="1">The sequence shown here is derived from an EMBL/GenBank/DDBJ whole genome shotgun (WGS) entry which is preliminary data.</text>
</comment>
<evidence type="ECO:0000313" key="1">
    <source>
        <dbReference type="EMBL" id="CAK0787028.1"/>
    </source>
</evidence>